<dbReference type="Proteomes" id="UP000327039">
    <property type="component" value="Unassembled WGS sequence"/>
</dbReference>
<dbReference type="OrthoDB" id="8215557at2"/>
<protein>
    <submittedName>
        <fullName evidence="3">SGNH/GDSL hydrolase family protein</fullName>
    </submittedName>
</protein>
<keyword evidence="4" id="KW-1185">Reference proteome</keyword>
<dbReference type="EMBL" id="VYRZ01000004">
    <property type="protein sequence ID" value="KAA9084083.1"/>
    <property type="molecule type" value="Genomic_DNA"/>
</dbReference>
<evidence type="ECO:0000259" key="2">
    <source>
        <dbReference type="Pfam" id="PF13472"/>
    </source>
</evidence>
<feature type="transmembrane region" description="Helical" evidence="1">
    <location>
        <begin position="32"/>
        <end position="50"/>
    </location>
</feature>
<keyword evidence="1" id="KW-0472">Membrane</keyword>
<dbReference type="Gene3D" id="3.40.50.1110">
    <property type="entry name" value="SGNH hydrolase"/>
    <property type="match status" value="1"/>
</dbReference>
<reference evidence="4" key="1">
    <citation type="submission" date="2019-09" db="EMBL/GenBank/DDBJ databases">
        <title>Mumia zhuanghuii sp. nov. isolated from the intestinal contents of plateau pika (Ochotona curzoniae) in the Qinghai-Tibet plateau of China.</title>
        <authorList>
            <person name="Tian Z."/>
        </authorList>
    </citation>
    <scope>NUCLEOTIDE SEQUENCE [LARGE SCALE GENOMIC DNA]</scope>
    <source>
        <strain evidence="4">DSM 25564</strain>
    </source>
</reference>
<keyword evidence="3" id="KW-0378">Hydrolase</keyword>
<gene>
    <name evidence="3" type="ORF">F6B42_13940</name>
</gene>
<feature type="domain" description="SGNH hydrolase-type esterase" evidence="2">
    <location>
        <begin position="72"/>
        <end position="244"/>
    </location>
</feature>
<dbReference type="RefSeq" id="WP_150420331.1">
    <property type="nucleotide sequence ID" value="NZ_VYRZ01000004.1"/>
</dbReference>
<dbReference type="InterPro" id="IPR013830">
    <property type="entry name" value="SGNH_hydro"/>
</dbReference>
<organism evidence="3 4">
    <name type="scientific">Microbacterium radiodurans</name>
    <dbReference type="NCBI Taxonomy" id="661398"/>
    <lineage>
        <taxon>Bacteria</taxon>
        <taxon>Bacillati</taxon>
        <taxon>Actinomycetota</taxon>
        <taxon>Actinomycetes</taxon>
        <taxon>Micrococcales</taxon>
        <taxon>Microbacteriaceae</taxon>
        <taxon>Microbacterium</taxon>
    </lineage>
</organism>
<evidence type="ECO:0000256" key="1">
    <source>
        <dbReference type="SAM" id="Phobius"/>
    </source>
</evidence>
<evidence type="ECO:0000313" key="3">
    <source>
        <dbReference type="EMBL" id="KAA9084083.1"/>
    </source>
</evidence>
<dbReference type="SUPFAM" id="SSF52266">
    <property type="entry name" value="SGNH hydrolase"/>
    <property type="match status" value="1"/>
</dbReference>
<dbReference type="CDD" id="cd00229">
    <property type="entry name" value="SGNH_hydrolase"/>
    <property type="match status" value="1"/>
</dbReference>
<dbReference type="AlphaFoldDB" id="A0A5J5IN39"/>
<proteinExistence type="predicted"/>
<evidence type="ECO:0000313" key="4">
    <source>
        <dbReference type="Proteomes" id="UP000327039"/>
    </source>
</evidence>
<comment type="caution">
    <text evidence="3">The sequence shown here is derived from an EMBL/GenBank/DDBJ whole genome shotgun (WGS) entry which is preliminary data.</text>
</comment>
<dbReference type="InterPro" id="IPR036514">
    <property type="entry name" value="SGNH_hydro_sf"/>
</dbReference>
<dbReference type="Pfam" id="PF13472">
    <property type="entry name" value="Lipase_GDSL_2"/>
    <property type="match status" value="1"/>
</dbReference>
<dbReference type="GO" id="GO:0016787">
    <property type="term" value="F:hydrolase activity"/>
    <property type="evidence" value="ECO:0007669"/>
    <property type="project" value="UniProtKB-KW"/>
</dbReference>
<keyword evidence="1" id="KW-1133">Transmembrane helix</keyword>
<sequence length="254" mass="26338">MTADAGRVPAGRWWSVRRPAGGRWWQREWGGMPVWAVVSTLLVIPGLLWAGMGLRPAPAADVAAASSPVVLFLGDSYVAGAGASNPSRSWVSVVGAAEGWRVRNYARGGTGYVAEVSGEKAPNACGREDCPDFAAMAREGAALLPDIVVVSGGRNDIGADALDTGVAQFFALLRETYPNSRIYVTNVLWDATDPPPQVAALADVVRAGAEGIGATWLDLGQPLGSDTELVAPDGVHPDDAGHQAIADAVLAALD</sequence>
<accession>A0A5J5IN39</accession>
<keyword evidence="1" id="KW-0812">Transmembrane</keyword>
<name>A0A5J5IN39_9MICO</name>